<evidence type="ECO:0000256" key="9">
    <source>
        <dbReference type="ARBA" id="ARBA00048679"/>
    </source>
</evidence>
<keyword evidence="3" id="KW-0723">Serine/threonine-protein kinase</keyword>
<dbReference type="InterPro" id="IPR051138">
    <property type="entry name" value="PIM_Ser/Thr_kinase"/>
</dbReference>
<dbReference type="InterPro" id="IPR011009">
    <property type="entry name" value="Kinase-like_dom_sf"/>
</dbReference>
<feature type="compositionally biased region" description="Low complexity" evidence="10">
    <location>
        <begin position="181"/>
        <end position="197"/>
    </location>
</feature>
<reference evidence="12" key="1">
    <citation type="journal article" date="2023" name="Science">
        <title>Genome structures resolve the early diversification of teleost fishes.</title>
        <authorList>
            <person name="Parey E."/>
            <person name="Louis A."/>
            <person name="Montfort J."/>
            <person name="Bouchez O."/>
            <person name="Roques C."/>
            <person name="Iampietro C."/>
            <person name="Lluch J."/>
            <person name="Castinel A."/>
            <person name="Donnadieu C."/>
            <person name="Desvignes T."/>
            <person name="Floi Bucao C."/>
            <person name="Jouanno E."/>
            <person name="Wen M."/>
            <person name="Mejri S."/>
            <person name="Dirks R."/>
            <person name="Jansen H."/>
            <person name="Henkel C."/>
            <person name="Chen W.J."/>
            <person name="Zahm M."/>
            <person name="Cabau C."/>
            <person name="Klopp C."/>
            <person name="Thompson A.W."/>
            <person name="Robinson-Rechavi M."/>
            <person name="Braasch I."/>
            <person name="Lecointre G."/>
            <person name="Bobe J."/>
            <person name="Postlethwait J.H."/>
            <person name="Berthelot C."/>
            <person name="Roest Crollius H."/>
            <person name="Guiguen Y."/>
        </authorList>
    </citation>
    <scope>NUCLEOTIDE SEQUENCE</scope>
    <source>
        <strain evidence="12">Concon-B</strain>
    </source>
</reference>
<comment type="caution">
    <text evidence="12">The sequence shown here is derived from an EMBL/GenBank/DDBJ whole genome shotgun (WGS) entry which is preliminary data.</text>
</comment>
<evidence type="ECO:0000259" key="11">
    <source>
        <dbReference type="PROSITE" id="PS50011"/>
    </source>
</evidence>
<dbReference type="AlphaFoldDB" id="A0A9Q1I3C2"/>
<evidence type="ECO:0000256" key="5">
    <source>
        <dbReference type="ARBA" id="ARBA00022741"/>
    </source>
</evidence>
<proteinExistence type="inferred from homology"/>
<keyword evidence="7" id="KW-0067">ATP-binding</keyword>
<feature type="compositionally biased region" description="Low complexity" evidence="10">
    <location>
        <begin position="105"/>
        <end position="115"/>
    </location>
</feature>
<name>A0A9Q1I3C2_CONCO</name>
<feature type="compositionally biased region" description="Basic residues" evidence="10">
    <location>
        <begin position="59"/>
        <end position="72"/>
    </location>
</feature>
<dbReference type="PANTHER" id="PTHR22984:SF11">
    <property type="entry name" value="AURORA KINASE-RELATED"/>
    <property type="match status" value="1"/>
</dbReference>
<keyword evidence="6" id="KW-0418">Kinase</keyword>
<dbReference type="SMART" id="SM00220">
    <property type="entry name" value="S_TKc"/>
    <property type="match status" value="1"/>
</dbReference>
<feature type="region of interest" description="Disordered" evidence="10">
    <location>
        <begin position="59"/>
        <end position="199"/>
    </location>
</feature>
<dbReference type="PROSITE" id="PS50011">
    <property type="entry name" value="PROTEIN_KINASE_DOM"/>
    <property type="match status" value="1"/>
</dbReference>
<sequence>MSEQCTAQAAFSEALNAVKTQQRGVRVILGLPESLPPPRVVGGASRAFRRCVIGRRRRRWFRRKEKRKRRGSPRSPDPAPGPSPAGGVRAPIEGEGEKITARNAGTQGQTGQTGQERSGPKKAEEDVGGPSQSLRREGRKRSIQPCAESRIDIRRASDRPDVKRRRSKEEENGTERKRQVSSSLPSYASSSSPSTSSCARTRNAASFSSLYTVGALLGEGGCGSVYAGTRRADGKLVAIKYVTTNYSKKLLKIPGQPQPLPLEVALMELACGAPACPHIIQLLAWFQEAGRLILVLELPAPCLDLAKFTRQLGGHLEESLARFVLRQAVGASVHCLDRGVLHRDIKPRNLLIQTQDLNVKLIDFGCGDLLKEAPYTHFAGTRLYQPPEWVQGGEYRGRPATVWSVGVLLFALVCGRLPFGRELDIIGAELHFRDGLSDDCKNLIRWCLRKDPYERPDLEQVLQHQWMTR</sequence>
<evidence type="ECO:0000256" key="8">
    <source>
        <dbReference type="ARBA" id="ARBA00047899"/>
    </source>
</evidence>
<dbReference type="Proteomes" id="UP001152803">
    <property type="component" value="Unassembled WGS sequence"/>
</dbReference>
<dbReference type="Gene3D" id="3.30.200.20">
    <property type="entry name" value="Phosphorylase Kinase, domain 1"/>
    <property type="match status" value="1"/>
</dbReference>
<dbReference type="GO" id="GO:0005737">
    <property type="term" value="C:cytoplasm"/>
    <property type="evidence" value="ECO:0007669"/>
    <property type="project" value="TreeGrafter"/>
</dbReference>
<dbReference type="PANTHER" id="PTHR22984">
    <property type="entry name" value="SERINE/THREONINE-PROTEIN KINASE PIM"/>
    <property type="match status" value="1"/>
</dbReference>
<dbReference type="PROSITE" id="PS00108">
    <property type="entry name" value="PROTEIN_KINASE_ST"/>
    <property type="match status" value="1"/>
</dbReference>
<comment type="similarity">
    <text evidence="1">Belongs to the protein kinase superfamily. CAMK Ser/Thr protein kinase family. PIM subfamily.</text>
</comment>
<dbReference type="EC" id="2.7.11.1" evidence="2"/>
<evidence type="ECO:0000313" key="12">
    <source>
        <dbReference type="EMBL" id="KAJ8278763.1"/>
    </source>
</evidence>
<evidence type="ECO:0000313" key="13">
    <source>
        <dbReference type="Proteomes" id="UP001152803"/>
    </source>
</evidence>
<evidence type="ECO:0000256" key="7">
    <source>
        <dbReference type="ARBA" id="ARBA00022840"/>
    </source>
</evidence>
<dbReference type="SUPFAM" id="SSF56112">
    <property type="entry name" value="Protein kinase-like (PK-like)"/>
    <property type="match status" value="1"/>
</dbReference>
<evidence type="ECO:0000256" key="2">
    <source>
        <dbReference type="ARBA" id="ARBA00012513"/>
    </source>
</evidence>
<dbReference type="EMBL" id="JAFJMO010000004">
    <property type="protein sequence ID" value="KAJ8278763.1"/>
    <property type="molecule type" value="Genomic_DNA"/>
</dbReference>
<accession>A0A9Q1I3C2</accession>
<keyword evidence="5" id="KW-0547">Nucleotide-binding</keyword>
<protein>
    <recommendedName>
        <fullName evidence="2">non-specific serine/threonine protein kinase</fullName>
        <ecNumber evidence="2">2.7.11.1</ecNumber>
    </recommendedName>
</protein>
<feature type="compositionally biased region" description="Basic and acidic residues" evidence="10">
    <location>
        <begin position="149"/>
        <end position="178"/>
    </location>
</feature>
<dbReference type="InterPro" id="IPR000719">
    <property type="entry name" value="Prot_kinase_dom"/>
</dbReference>
<evidence type="ECO:0000256" key="10">
    <source>
        <dbReference type="SAM" id="MobiDB-lite"/>
    </source>
</evidence>
<dbReference type="GO" id="GO:0004674">
    <property type="term" value="F:protein serine/threonine kinase activity"/>
    <property type="evidence" value="ECO:0007669"/>
    <property type="project" value="UniProtKB-KW"/>
</dbReference>
<comment type="catalytic activity">
    <reaction evidence="9">
        <text>L-seryl-[protein] + ATP = O-phospho-L-seryl-[protein] + ADP + H(+)</text>
        <dbReference type="Rhea" id="RHEA:17989"/>
        <dbReference type="Rhea" id="RHEA-COMP:9863"/>
        <dbReference type="Rhea" id="RHEA-COMP:11604"/>
        <dbReference type="ChEBI" id="CHEBI:15378"/>
        <dbReference type="ChEBI" id="CHEBI:29999"/>
        <dbReference type="ChEBI" id="CHEBI:30616"/>
        <dbReference type="ChEBI" id="CHEBI:83421"/>
        <dbReference type="ChEBI" id="CHEBI:456216"/>
        <dbReference type="EC" id="2.7.11.1"/>
    </reaction>
</comment>
<gene>
    <name evidence="12" type="ORF">COCON_G00058290</name>
</gene>
<evidence type="ECO:0000256" key="3">
    <source>
        <dbReference type="ARBA" id="ARBA00022527"/>
    </source>
</evidence>
<comment type="catalytic activity">
    <reaction evidence="8">
        <text>L-threonyl-[protein] + ATP = O-phospho-L-threonyl-[protein] + ADP + H(+)</text>
        <dbReference type="Rhea" id="RHEA:46608"/>
        <dbReference type="Rhea" id="RHEA-COMP:11060"/>
        <dbReference type="Rhea" id="RHEA-COMP:11605"/>
        <dbReference type="ChEBI" id="CHEBI:15378"/>
        <dbReference type="ChEBI" id="CHEBI:30013"/>
        <dbReference type="ChEBI" id="CHEBI:30616"/>
        <dbReference type="ChEBI" id="CHEBI:61977"/>
        <dbReference type="ChEBI" id="CHEBI:456216"/>
        <dbReference type="EC" id="2.7.11.1"/>
    </reaction>
</comment>
<evidence type="ECO:0000256" key="4">
    <source>
        <dbReference type="ARBA" id="ARBA00022679"/>
    </source>
</evidence>
<dbReference type="InterPro" id="IPR008271">
    <property type="entry name" value="Ser/Thr_kinase_AS"/>
</dbReference>
<organism evidence="12 13">
    <name type="scientific">Conger conger</name>
    <name type="common">Conger eel</name>
    <name type="synonym">Muraena conger</name>
    <dbReference type="NCBI Taxonomy" id="82655"/>
    <lineage>
        <taxon>Eukaryota</taxon>
        <taxon>Metazoa</taxon>
        <taxon>Chordata</taxon>
        <taxon>Craniata</taxon>
        <taxon>Vertebrata</taxon>
        <taxon>Euteleostomi</taxon>
        <taxon>Actinopterygii</taxon>
        <taxon>Neopterygii</taxon>
        <taxon>Teleostei</taxon>
        <taxon>Anguilliformes</taxon>
        <taxon>Congridae</taxon>
        <taxon>Conger</taxon>
    </lineage>
</organism>
<dbReference type="GO" id="GO:0007346">
    <property type="term" value="P:regulation of mitotic cell cycle"/>
    <property type="evidence" value="ECO:0007669"/>
    <property type="project" value="TreeGrafter"/>
</dbReference>
<evidence type="ECO:0000256" key="6">
    <source>
        <dbReference type="ARBA" id="ARBA00022777"/>
    </source>
</evidence>
<dbReference type="OrthoDB" id="9984829at2759"/>
<dbReference type="Pfam" id="PF00069">
    <property type="entry name" value="Pkinase"/>
    <property type="match status" value="1"/>
</dbReference>
<keyword evidence="4" id="KW-0808">Transferase</keyword>
<evidence type="ECO:0000256" key="1">
    <source>
        <dbReference type="ARBA" id="ARBA00005505"/>
    </source>
</evidence>
<dbReference type="GO" id="GO:0043066">
    <property type="term" value="P:negative regulation of apoptotic process"/>
    <property type="evidence" value="ECO:0007669"/>
    <property type="project" value="TreeGrafter"/>
</dbReference>
<keyword evidence="13" id="KW-1185">Reference proteome</keyword>
<dbReference type="Gene3D" id="1.10.510.10">
    <property type="entry name" value="Transferase(Phosphotransferase) domain 1"/>
    <property type="match status" value="1"/>
</dbReference>
<feature type="domain" description="Protein kinase" evidence="11">
    <location>
        <begin position="211"/>
        <end position="467"/>
    </location>
</feature>
<dbReference type="GO" id="GO:0005524">
    <property type="term" value="F:ATP binding"/>
    <property type="evidence" value="ECO:0007669"/>
    <property type="project" value="UniProtKB-KW"/>
</dbReference>